<feature type="transmembrane region" description="Helical" evidence="1">
    <location>
        <begin position="96"/>
        <end position="113"/>
    </location>
</feature>
<protein>
    <submittedName>
        <fullName evidence="2">Uncharacterized protein</fullName>
    </submittedName>
</protein>
<dbReference type="AlphaFoldDB" id="A0A858RL78"/>
<feature type="transmembrane region" description="Helical" evidence="1">
    <location>
        <begin position="125"/>
        <end position="145"/>
    </location>
</feature>
<keyword evidence="1" id="KW-1133">Transmembrane helix</keyword>
<evidence type="ECO:0000313" key="2">
    <source>
        <dbReference type="EMBL" id="QJE97139.1"/>
    </source>
</evidence>
<sequence>MAEKAVNPYAPPVEDVGSTPPQTHLWCVVDGFLAVRHNAFLPPVDLEGDSSGGLLTPVVHTHFQGNSRRNGSPARVRFRGYASVASFEKRVKRRQWITRLTLFGFLLFLGGMASDQLPSHMAPAIALGKLVLIIGLVALIVAIVWDKLPTDVRCHGARDGWFYLRGVSPRSLTRFSARSHETPVMVKRKTFRFFGHRLPFFSLIQHKRFNPVTILVVAFMKARRSPALESLHLHYSEEARRSPESADPALIEQWKKESEGTELAQWRAVSAKTLHLPSGSMGIESLLLLSPDGKRSLTLAIRRFSLGRTVSSARQIIFRSWTADGCIQTITPPCLPIESPRVDRIIAKGKLLRLLDRHMAHVGNRPLISIQSNEELYGLLDAETEEQYAASEAAGLQSPIEIMELPEYPAEARPRATPPPMPI</sequence>
<dbReference type="RefSeq" id="WP_169455539.1">
    <property type="nucleotide sequence ID" value="NZ_CP051774.1"/>
</dbReference>
<name>A0A858RL78_9BACT</name>
<dbReference type="Proteomes" id="UP000501812">
    <property type="component" value="Chromosome"/>
</dbReference>
<reference evidence="2 3" key="1">
    <citation type="submission" date="2020-04" db="EMBL/GenBank/DDBJ databases">
        <title>Luteolibacter sp. G-1-1-1 isolated from soil.</title>
        <authorList>
            <person name="Dahal R.H."/>
        </authorList>
    </citation>
    <scope>NUCLEOTIDE SEQUENCE [LARGE SCALE GENOMIC DNA]</scope>
    <source>
        <strain evidence="2 3">G-1-1-1</strain>
    </source>
</reference>
<keyword evidence="1" id="KW-0812">Transmembrane</keyword>
<gene>
    <name evidence="2" type="ORF">HHL09_15530</name>
</gene>
<organism evidence="2 3">
    <name type="scientific">Luteolibacter luteus</name>
    <dbReference type="NCBI Taxonomy" id="2728835"/>
    <lineage>
        <taxon>Bacteria</taxon>
        <taxon>Pseudomonadati</taxon>
        <taxon>Verrucomicrobiota</taxon>
        <taxon>Verrucomicrobiia</taxon>
        <taxon>Verrucomicrobiales</taxon>
        <taxon>Verrucomicrobiaceae</taxon>
        <taxon>Luteolibacter</taxon>
    </lineage>
</organism>
<keyword evidence="3" id="KW-1185">Reference proteome</keyword>
<keyword evidence="1" id="KW-0472">Membrane</keyword>
<dbReference type="EMBL" id="CP051774">
    <property type="protein sequence ID" value="QJE97139.1"/>
    <property type="molecule type" value="Genomic_DNA"/>
</dbReference>
<proteinExistence type="predicted"/>
<evidence type="ECO:0000256" key="1">
    <source>
        <dbReference type="SAM" id="Phobius"/>
    </source>
</evidence>
<accession>A0A858RL78</accession>
<dbReference type="KEGG" id="luo:HHL09_15530"/>
<evidence type="ECO:0000313" key="3">
    <source>
        <dbReference type="Proteomes" id="UP000501812"/>
    </source>
</evidence>